<feature type="signal peptide" evidence="4">
    <location>
        <begin position="1"/>
        <end position="26"/>
    </location>
</feature>
<evidence type="ECO:0000256" key="1">
    <source>
        <dbReference type="ARBA" id="ARBA00022475"/>
    </source>
</evidence>
<keyword evidence="4" id="KW-0732">Signal</keyword>
<proteinExistence type="predicted"/>
<dbReference type="EMBL" id="JBHUNE010000006">
    <property type="protein sequence ID" value="MFD2758034.1"/>
    <property type="molecule type" value="Genomic_DNA"/>
</dbReference>
<feature type="region of interest" description="Disordered" evidence="3">
    <location>
        <begin position="33"/>
        <end position="102"/>
    </location>
</feature>
<evidence type="ECO:0000256" key="2">
    <source>
        <dbReference type="ARBA" id="ARBA00023136"/>
    </source>
</evidence>
<evidence type="ECO:0000313" key="6">
    <source>
        <dbReference type="Proteomes" id="UP001597492"/>
    </source>
</evidence>
<dbReference type="Proteomes" id="UP001597492">
    <property type="component" value="Unassembled WGS sequence"/>
</dbReference>
<reference evidence="6" key="1">
    <citation type="journal article" date="2019" name="Int. J. Syst. Evol. Microbiol.">
        <title>The Global Catalogue of Microorganisms (GCM) 10K type strain sequencing project: providing services to taxonomists for standard genome sequencing and annotation.</title>
        <authorList>
            <consortium name="The Broad Institute Genomics Platform"/>
            <consortium name="The Broad Institute Genome Sequencing Center for Infectious Disease"/>
            <person name="Wu L."/>
            <person name="Ma J."/>
        </authorList>
    </citation>
    <scope>NUCLEOTIDE SEQUENCE [LARGE SCALE GENOMIC DNA]</scope>
    <source>
        <strain evidence="6">TISTR 1514</strain>
    </source>
</reference>
<feature type="chain" id="PRO_5045380078" evidence="4">
    <location>
        <begin position="27"/>
        <end position="208"/>
    </location>
</feature>
<evidence type="ECO:0000256" key="4">
    <source>
        <dbReference type="SAM" id="SignalP"/>
    </source>
</evidence>
<keyword evidence="5" id="KW-0449">Lipoprotein</keyword>
<dbReference type="PROSITE" id="PS51257">
    <property type="entry name" value="PROKAR_LIPOPROTEIN"/>
    <property type="match status" value="1"/>
</dbReference>
<gene>
    <name evidence="5" type="ORF">ACFSW7_06555</name>
</gene>
<keyword evidence="1" id="KW-1003">Cell membrane</keyword>
<keyword evidence="2" id="KW-0472">Membrane</keyword>
<dbReference type="RefSeq" id="WP_019618487.1">
    <property type="nucleotide sequence ID" value="NZ_JBHUNE010000006.1"/>
</dbReference>
<keyword evidence="6" id="KW-1185">Reference proteome</keyword>
<dbReference type="Pfam" id="PF05481">
    <property type="entry name" value="Myco_19_kDa"/>
    <property type="match status" value="1"/>
</dbReference>
<name>A0ABW5UZ30_9MICO</name>
<organism evidence="5 6">
    <name type="scientific">Gulosibacter faecalis</name>
    <dbReference type="NCBI Taxonomy" id="272240"/>
    <lineage>
        <taxon>Bacteria</taxon>
        <taxon>Bacillati</taxon>
        <taxon>Actinomycetota</taxon>
        <taxon>Actinomycetes</taxon>
        <taxon>Micrococcales</taxon>
        <taxon>Microbacteriaceae</taxon>
        <taxon>Gulosibacter</taxon>
    </lineage>
</organism>
<feature type="compositionally biased region" description="Gly residues" evidence="3">
    <location>
        <begin position="90"/>
        <end position="99"/>
    </location>
</feature>
<comment type="caution">
    <text evidence="5">The sequence shown here is derived from an EMBL/GenBank/DDBJ whole genome shotgun (WGS) entry which is preliminary data.</text>
</comment>
<feature type="compositionally biased region" description="Low complexity" evidence="3">
    <location>
        <begin position="67"/>
        <end position="89"/>
    </location>
</feature>
<evidence type="ECO:0000313" key="5">
    <source>
        <dbReference type="EMBL" id="MFD2758034.1"/>
    </source>
</evidence>
<dbReference type="InterPro" id="IPR008691">
    <property type="entry name" value="LpqH"/>
</dbReference>
<evidence type="ECO:0000256" key="3">
    <source>
        <dbReference type="SAM" id="MobiDB-lite"/>
    </source>
</evidence>
<sequence length="208" mass="21490">MARITRLTTRSSALARLRVSAVAGLAAVGLLAGCAGDEPTDDNRADSDGSNLPFGDGEGEDGPTTPPEETGGTTETEPPAETNEPTSTGDTGGGSGGGDTVVKFDDVDLSDVDWEVSCSDTYILADDINTTSGSDYNSVSVSISSDGELDYVMIDEADGKSLWYSASVPELGETTMDYDGSTVSLSGEGYVDSDYTTPIDYEIELSCA</sequence>
<protein>
    <submittedName>
        <fullName evidence="5">Lipoprotein LpqH</fullName>
    </submittedName>
</protein>
<accession>A0ABW5UZ30</accession>